<dbReference type="RefSeq" id="WP_166123462.1">
    <property type="nucleotide sequence ID" value="NZ_JAPIUX010000009.1"/>
</dbReference>
<reference evidence="3 4" key="1">
    <citation type="submission" date="2022-11" db="EMBL/GenBank/DDBJ databases">
        <title>Genome sequencing of Acetobacter type strain.</title>
        <authorList>
            <person name="Heo J."/>
            <person name="Lee D."/>
            <person name="Han B.-H."/>
            <person name="Hong S.-B."/>
            <person name="Kwon S.-W."/>
        </authorList>
    </citation>
    <scope>NUCLEOTIDE SEQUENCE [LARGE SCALE GENOMIC DNA]</scope>
    <source>
        <strain evidence="3 4">KACC 21251</strain>
    </source>
</reference>
<comment type="caution">
    <text evidence="3">The sequence shown here is derived from an EMBL/GenBank/DDBJ whole genome shotgun (WGS) entry which is preliminary data.</text>
</comment>
<feature type="compositionally biased region" description="Polar residues" evidence="1">
    <location>
        <begin position="14"/>
        <end position="24"/>
    </location>
</feature>
<evidence type="ECO:0000313" key="4">
    <source>
        <dbReference type="Proteomes" id="UP001526446"/>
    </source>
</evidence>
<organism evidence="3 4">
    <name type="scientific">Acetobacter farinalis</name>
    <dbReference type="NCBI Taxonomy" id="1260984"/>
    <lineage>
        <taxon>Bacteria</taxon>
        <taxon>Pseudomonadati</taxon>
        <taxon>Pseudomonadota</taxon>
        <taxon>Alphaproteobacteria</taxon>
        <taxon>Acetobacterales</taxon>
        <taxon>Acetobacteraceae</taxon>
        <taxon>Acetobacter</taxon>
    </lineage>
</organism>
<dbReference type="Gene3D" id="2.170.16.10">
    <property type="entry name" value="Hedgehog/Intein (Hint) domain"/>
    <property type="match status" value="1"/>
</dbReference>
<dbReference type="Pfam" id="PF13403">
    <property type="entry name" value="Hint_2"/>
    <property type="match status" value="1"/>
</dbReference>
<sequence length="486" mass="52288">MGEINWNADVDYQPNGSEATGDLSPSGNSILWQYNNNWSESGSKGVNFQQISFPAGTSITALGQTLTLQVWIDNVQTTMTVSYTGHFQPTYPLNLGDALGFTVVSIDGNSNAASKLVGMEFIVTTGQASNITGGKLIPEVPDDDITCFLAGARVEMADGSFKSIETITVGESVKVFAQDGTASAAPVTALRTRTVVATHHDLFPVVIQQNAFAEGLPAQDIALTSEHCLYLEGRFVPVRMLVNGRSIFVDTTHQTFPIYHVETAEHAIINVDGLRSETLLRTDRSFSGEDNIIFLRGPKSWEHDAAAPLTTDSAFVEPLFQALVARAEAAGIPSVQAEQATTEDAALHLVTETGRIIQQARTHQGTVLFMVPGNVRTVRLVSRTSRPCETVGPFVDDRRDLGVLVGTIRLIEAHGVRTLTSHLKQSPLSGWAVQDNPDCRWTAGNALLNLGQRDAETIGMLSLQILDGGPYLLEQSATTTTAAASH</sequence>
<evidence type="ECO:0000256" key="1">
    <source>
        <dbReference type="SAM" id="MobiDB-lite"/>
    </source>
</evidence>
<proteinExistence type="predicted"/>
<dbReference type="InterPro" id="IPR028992">
    <property type="entry name" value="Hedgehog/Intein_dom"/>
</dbReference>
<feature type="region of interest" description="Disordered" evidence="1">
    <location>
        <begin position="1"/>
        <end position="24"/>
    </location>
</feature>
<dbReference type="InterPro" id="IPR036844">
    <property type="entry name" value="Hint_dom_sf"/>
</dbReference>
<dbReference type="EMBL" id="JAPIUX010000009">
    <property type="protein sequence ID" value="MCX2561541.1"/>
    <property type="molecule type" value="Genomic_DNA"/>
</dbReference>
<evidence type="ECO:0000259" key="2">
    <source>
        <dbReference type="Pfam" id="PF13403"/>
    </source>
</evidence>
<gene>
    <name evidence="3" type="ORF">OQ252_09055</name>
</gene>
<name>A0ABT3Q8G9_9PROT</name>
<keyword evidence="4" id="KW-1185">Reference proteome</keyword>
<accession>A0ABT3Q8G9</accession>
<dbReference type="Proteomes" id="UP001526446">
    <property type="component" value="Unassembled WGS sequence"/>
</dbReference>
<feature type="domain" description="Hedgehog/Intein (Hint)" evidence="2">
    <location>
        <begin position="146"/>
        <end position="282"/>
    </location>
</feature>
<evidence type="ECO:0000313" key="3">
    <source>
        <dbReference type="EMBL" id="MCX2561541.1"/>
    </source>
</evidence>
<protein>
    <submittedName>
        <fullName evidence="3">Hint domain-containing protein</fullName>
    </submittedName>
</protein>
<dbReference type="SUPFAM" id="SSF51294">
    <property type="entry name" value="Hedgehog/intein (Hint) domain"/>
    <property type="match status" value="1"/>
</dbReference>